<organism evidence="2 3">
    <name type="scientific">Enterovirga aerilata</name>
    <dbReference type="NCBI Taxonomy" id="2730920"/>
    <lineage>
        <taxon>Bacteria</taxon>
        <taxon>Pseudomonadati</taxon>
        <taxon>Pseudomonadota</taxon>
        <taxon>Alphaproteobacteria</taxon>
        <taxon>Hyphomicrobiales</taxon>
        <taxon>Methylobacteriaceae</taxon>
        <taxon>Enterovirga</taxon>
    </lineage>
</organism>
<reference evidence="2 3" key="1">
    <citation type="submission" date="2020-04" db="EMBL/GenBank/DDBJ databases">
        <title>Enterovirga sp. isolate from soil.</title>
        <authorList>
            <person name="Chea S."/>
            <person name="Kim D.-U."/>
        </authorList>
    </citation>
    <scope>NUCLEOTIDE SEQUENCE [LARGE SCALE GENOMIC DNA]</scope>
    <source>
        <strain evidence="2 3">DB1703</strain>
    </source>
</reference>
<gene>
    <name evidence="2" type="ORF">HJG44_07780</name>
</gene>
<dbReference type="RefSeq" id="WP_171217778.1">
    <property type="nucleotide sequence ID" value="NZ_JABEPP010000002.1"/>
</dbReference>
<keyword evidence="3" id="KW-1185">Reference proteome</keyword>
<evidence type="ECO:0000313" key="3">
    <source>
        <dbReference type="Proteomes" id="UP000564885"/>
    </source>
</evidence>
<feature type="transmembrane region" description="Helical" evidence="1">
    <location>
        <begin position="72"/>
        <end position="95"/>
    </location>
</feature>
<name>A0A849IEJ9_9HYPH</name>
<dbReference type="AlphaFoldDB" id="A0A849IEJ9"/>
<feature type="transmembrane region" description="Helical" evidence="1">
    <location>
        <begin position="7"/>
        <end position="32"/>
    </location>
</feature>
<proteinExistence type="predicted"/>
<accession>A0A849IEJ9</accession>
<keyword evidence="1" id="KW-0812">Transmembrane</keyword>
<keyword evidence="1" id="KW-0472">Membrane</keyword>
<dbReference type="Proteomes" id="UP000564885">
    <property type="component" value="Unassembled WGS sequence"/>
</dbReference>
<feature type="transmembrane region" description="Helical" evidence="1">
    <location>
        <begin position="44"/>
        <end position="60"/>
    </location>
</feature>
<sequence>MISRPNAFLRIALFADAAASGATGLLMVAGAGPLSRLLALPEPLLRWAGILLLPFAILVWRVARPATPTRSAIVAIIVVNAVWVVDSFSLLLSGWVAPNALGTAFVAAQALAVGALAAAQAVGLRMAARPHTAAA</sequence>
<comment type="caution">
    <text evidence="2">The sequence shown here is derived from an EMBL/GenBank/DDBJ whole genome shotgun (WGS) entry which is preliminary data.</text>
</comment>
<dbReference type="EMBL" id="JABEPP010000002">
    <property type="protein sequence ID" value="NNM72293.1"/>
    <property type="molecule type" value="Genomic_DNA"/>
</dbReference>
<feature type="transmembrane region" description="Helical" evidence="1">
    <location>
        <begin position="101"/>
        <end position="119"/>
    </location>
</feature>
<protein>
    <submittedName>
        <fullName evidence="2">Uncharacterized protein</fullName>
    </submittedName>
</protein>
<evidence type="ECO:0000313" key="2">
    <source>
        <dbReference type="EMBL" id="NNM72293.1"/>
    </source>
</evidence>
<evidence type="ECO:0000256" key="1">
    <source>
        <dbReference type="SAM" id="Phobius"/>
    </source>
</evidence>
<keyword evidence="1" id="KW-1133">Transmembrane helix</keyword>